<evidence type="ECO:0000256" key="10">
    <source>
        <dbReference type="ARBA" id="ARBA00023310"/>
    </source>
</evidence>
<dbReference type="AlphaFoldDB" id="A0A3R5XUA5"/>
<evidence type="ECO:0000256" key="1">
    <source>
        <dbReference type="ARBA" id="ARBA00005513"/>
    </source>
</evidence>
<organism evidence="18 19">
    <name type="scientific">Ornithobacterium rhinotracheale</name>
    <dbReference type="NCBI Taxonomy" id="28251"/>
    <lineage>
        <taxon>Bacteria</taxon>
        <taxon>Pseudomonadati</taxon>
        <taxon>Bacteroidota</taxon>
        <taxon>Flavobacteriia</taxon>
        <taxon>Flavobacteriales</taxon>
        <taxon>Weeksellaceae</taxon>
        <taxon>Ornithobacterium</taxon>
    </lineage>
</organism>
<gene>
    <name evidence="15" type="primary">atpF</name>
    <name evidence="18" type="ORF">EQP59_08275</name>
</gene>
<name>A0A3R5XUA5_ORNRH</name>
<dbReference type="OrthoDB" id="9795289at2"/>
<dbReference type="InterPro" id="IPR002146">
    <property type="entry name" value="ATP_synth_b/b'su_bac/chlpt"/>
</dbReference>
<evidence type="ECO:0000256" key="9">
    <source>
        <dbReference type="ARBA" id="ARBA00023136"/>
    </source>
</evidence>
<dbReference type="InterPro" id="IPR050059">
    <property type="entry name" value="ATP_synthase_B_chain"/>
</dbReference>
<dbReference type="EMBL" id="CP035107">
    <property type="protein sequence ID" value="QAR31334.1"/>
    <property type="molecule type" value="Genomic_DNA"/>
</dbReference>
<evidence type="ECO:0000256" key="15">
    <source>
        <dbReference type="HAMAP-Rule" id="MF_01398"/>
    </source>
</evidence>
<dbReference type="GO" id="GO:0012505">
    <property type="term" value="C:endomembrane system"/>
    <property type="evidence" value="ECO:0007669"/>
    <property type="project" value="UniProtKB-SubCell"/>
</dbReference>
<dbReference type="PANTHER" id="PTHR33445">
    <property type="entry name" value="ATP SYNTHASE SUBUNIT B', CHLOROPLASTIC"/>
    <property type="match status" value="1"/>
</dbReference>
<comment type="function">
    <text evidence="12">Component of the F(0) channel, it forms part of the peripheral stalk, linking F(1) to F(0). The b'-subunit is a diverged and duplicated form of b found in plants and photosynthetic bacteria.</text>
</comment>
<evidence type="ECO:0000256" key="13">
    <source>
        <dbReference type="ARBA" id="ARBA00026054"/>
    </source>
</evidence>
<dbReference type="InterPro" id="IPR005864">
    <property type="entry name" value="ATP_synth_F0_bsu_bac"/>
</dbReference>
<feature type="coiled-coil region" evidence="17">
    <location>
        <begin position="36"/>
        <end position="105"/>
    </location>
</feature>
<comment type="function">
    <text evidence="11 15">F(1)F(0) ATP synthase produces ATP from ADP in the presence of a proton or sodium gradient. F-type ATPases consist of two structural domains, F(1) containing the extramembraneous catalytic core and F(0) containing the membrane proton channel, linked together by a central stalk and a peripheral stalk. During catalysis, ATP synthesis in the catalytic domain of F(1) is coupled via a rotary mechanism of the central stalk subunits to proton translocation.</text>
</comment>
<dbReference type="CDD" id="cd06503">
    <property type="entry name" value="ATP-synt_Fo_b"/>
    <property type="match status" value="1"/>
</dbReference>
<dbReference type="GO" id="GO:0046961">
    <property type="term" value="F:proton-transporting ATPase activity, rotational mechanism"/>
    <property type="evidence" value="ECO:0007669"/>
    <property type="project" value="TreeGrafter"/>
</dbReference>
<keyword evidence="2 15" id="KW-0813">Transport</keyword>
<evidence type="ECO:0000256" key="5">
    <source>
        <dbReference type="ARBA" id="ARBA00022692"/>
    </source>
</evidence>
<keyword evidence="10 15" id="KW-0066">ATP synthesis</keyword>
<comment type="subcellular location">
    <subcellularLocation>
        <location evidence="15">Cell membrane</location>
        <topology evidence="15">Single-pass membrane protein</topology>
    </subcellularLocation>
    <subcellularLocation>
        <location evidence="14">Endomembrane system</location>
        <topology evidence="14">Single-pass membrane protein</topology>
    </subcellularLocation>
</comment>
<accession>A0A3R5XUA5</accession>
<keyword evidence="4 15" id="KW-0138">CF(0)</keyword>
<dbReference type="Pfam" id="PF00430">
    <property type="entry name" value="ATP-synt_B"/>
    <property type="match status" value="1"/>
</dbReference>
<evidence type="ECO:0000313" key="19">
    <source>
        <dbReference type="Proteomes" id="UP000287701"/>
    </source>
</evidence>
<dbReference type="InterPro" id="IPR028987">
    <property type="entry name" value="ATP_synth_B-like_membr_sf"/>
</dbReference>
<keyword evidence="9 15" id="KW-0472">Membrane</keyword>
<evidence type="ECO:0000256" key="2">
    <source>
        <dbReference type="ARBA" id="ARBA00022448"/>
    </source>
</evidence>
<dbReference type="SUPFAM" id="SSF81573">
    <property type="entry name" value="F1F0 ATP synthase subunit B, membrane domain"/>
    <property type="match status" value="1"/>
</dbReference>
<evidence type="ECO:0000256" key="8">
    <source>
        <dbReference type="ARBA" id="ARBA00023065"/>
    </source>
</evidence>
<comment type="similarity">
    <text evidence="1 15 16">Belongs to the ATPase B chain family.</text>
</comment>
<comment type="subunit">
    <text evidence="15">F-type ATPases have 2 components, F(1) - the catalytic core - and F(0) - the membrane proton channel. F(1) has five subunits: alpha(3), beta(3), gamma(1), delta(1), epsilon(1). F(0) has three main subunits: a(1), b(2) and c(10-14). The alpha and beta chains form an alternating ring which encloses part of the gamma chain. F(1) is attached to F(0) by a central stalk formed by the gamma and epsilon chains, while a peripheral stalk is formed by the delta and b chains.</text>
</comment>
<dbReference type="Proteomes" id="UP000287701">
    <property type="component" value="Chromosome"/>
</dbReference>
<sequence>MDKLINDFSVGLFFWVTLLFLILMFVLRKFAWKPILTAIEERENGIEEALLQAEKAREEIKSLKAENEQIMKQAREERDAMLKEAKAMKERELEAAKEIAKIEADKIIEAARRTIESEKNLAIAEVKNQVASLSLDIAEKVLKDNLKSEDQQKNLVDKLINEIKLS</sequence>
<dbReference type="GO" id="GO:0045259">
    <property type="term" value="C:proton-transporting ATP synthase complex"/>
    <property type="evidence" value="ECO:0007669"/>
    <property type="project" value="UniProtKB-KW"/>
</dbReference>
<proteinExistence type="inferred from homology"/>
<reference evidence="18 19" key="1">
    <citation type="submission" date="2019-01" db="EMBL/GenBank/DDBJ databases">
        <title>Whole Genome of Ornithobacterium rhinotracheale FARPER-174b.</title>
        <authorList>
            <person name="Tataje-Lavanda L.A."/>
            <person name="Montalvan A."/>
            <person name="Montesinos R."/>
            <person name="Zimic M."/>
            <person name="Fernandez-Sanchez M."/>
            <person name="Fernandez-Diaz M."/>
        </authorList>
    </citation>
    <scope>NUCLEOTIDE SEQUENCE [LARGE SCALE GENOMIC DNA]</scope>
    <source>
        <strain evidence="18 19">FARPER-174b</strain>
    </source>
</reference>
<evidence type="ECO:0000256" key="12">
    <source>
        <dbReference type="ARBA" id="ARBA00025614"/>
    </source>
</evidence>
<evidence type="ECO:0000256" key="16">
    <source>
        <dbReference type="RuleBase" id="RU003848"/>
    </source>
</evidence>
<evidence type="ECO:0000313" key="18">
    <source>
        <dbReference type="EMBL" id="QAR31334.1"/>
    </source>
</evidence>
<dbReference type="GO" id="GO:0046933">
    <property type="term" value="F:proton-transporting ATP synthase activity, rotational mechanism"/>
    <property type="evidence" value="ECO:0007669"/>
    <property type="project" value="UniProtKB-UniRule"/>
</dbReference>
<dbReference type="PANTHER" id="PTHR33445:SF1">
    <property type="entry name" value="ATP SYNTHASE SUBUNIT B"/>
    <property type="match status" value="1"/>
</dbReference>
<keyword evidence="6 15" id="KW-0375">Hydrogen ion transport</keyword>
<dbReference type="NCBIfam" id="NF011041">
    <property type="entry name" value="PRK14471.1"/>
    <property type="match status" value="1"/>
</dbReference>
<evidence type="ECO:0000256" key="3">
    <source>
        <dbReference type="ARBA" id="ARBA00022475"/>
    </source>
</evidence>
<evidence type="ECO:0000256" key="6">
    <source>
        <dbReference type="ARBA" id="ARBA00022781"/>
    </source>
</evidence>
<keyword evidence="8 15" id="KW-0406">Ion transport</keyword>
<evidence type="ECO:0000256" key="4">
    <source>
        <dbReference type="ARBA" id="ARBA00022547"/>
    </source>
</evidence>
<comment type="subunit">
    <text evidence="13">F-type ATPases have 2 components, F(1) - the catalytic core - and F(0) - the membrane proton channel. F(1) has five subunits: alpha(3), beta(3), gamma(1), delta(1), epsilon(1). F(0) has four main subunits: a(1), b(2) and c(10-14). The alpha and beta chains form an alternating ring which encloses part of the gamma chain. F(1) is attached to F(0) by a central stalk formed by the gamma and epsilon chains, while a peripheral stalk is formed by the delta and b chains.</text>
</comment>
<dbReference type="GO" id="GO:0005886">
    <property type="term" value="C:plasma membrane"/>
    <property type="evidence" value="ECO:0007669"/>
    <property type="project" value="UniProtKB-SubCell"/>
</dbReference>
<evidence type="ECO:0000256" key="7">
    <source>
        <dbReference type="ARBA" id="ARBA00022989"/>
    </source>
</evidence>
<evidence type="ECO:0000256" key="11">
    <source>
        <dbReference type="ARBA" id="ARBA00025198"/>
    </source>
</evidence>
<dbReference type="RefSeq" id="WP_128501768.1">
    <property type="nucleotide sequence ID" value="NZ_CP035107.1"/>
</dbReference>
<protein>
    <recommendedName>
        <fullName evidence="15">ATP synthase subunit b</fullName>
    </recommendedName>
    <alternativeName>
        <fullName evidence="15">ATP synthase F(0) sector subunit b</fullName>
    </alternativeName>
    <alternativeName>
        <fullName evidence="15">ATPase subunit I</fullName>
    </alternativeName>
    <alternativeName>
        <fullName evidence="15">F-type ATPase subunit b</fullName>
        <shortName evidence="15">F-ATPase subunit b</shortName>
    </alternativeName>
</protein>
<evidence type="ECO:0000256" key="14">
    <source>
        <dbReference type="ARBA" id="ARBA00037847"/>
    </source>
</evidence>
<keyword evidence="17" id="KW-0175">Coiled coil</keyword>
<evidence type="ECO:0000256" key="17">
    <source>
        <dbReference type="SAM" id="Coils"/>
    </source>
</evidence>
<dbReference type="NCBIfam" id="TIGR01144">
    <property type="entry name" value="ATP_synt_b"/>
    <property type="match status" value="1"/>
</dbReference>
<keyword evidence="7 15" id="KW-1133">Transmembrane helix</keyword>
<keyword evidence="5 15" id="KW-0812">Transmembrane</keyword>
<keyword evidence="3 15" id="KW-1003">Cell membrane</keyword>
<dbReference type="HAMAP" id="MF_01398">
    <property type="entry name" value="ATP_synth_b_bprime"/>
    <property type="match status" value="1"/>
</dbReference>
<feature type="transmembrane region" description="Helical" evidence="15">
    <location>
        <begin position="12"/>
        <end position="32"/>
    </location>
</feature>